<dbReference type="EMBL" id="KB603100">
    <property type="protein sequence ID" value="EMP24100.1"/>
    <property type="molecule type" value="Genomic_DNA"/>
</dbReference>
<gene>
    <name evidence="2" type="ORF">UY3_18737</name>
</gene>
<evidence type="ECO:0000313" key="2">
    <source>
        <dbReference type="EMBL" id="EMP24100.1"/>
    </source>
</evidence>
<evidence type="ECO:0000256" key="1">
    <source>
        <dbReference type="SAM" id="Phobius"/>
    </source>
</evidence>
<dbReference type="InterPro" id="IPR029201">
    <property type="entry name" value="Jiraiya"/>
</dbReference>
<dbReference type="Pfam" id="PF15038">
    <property type="entry name" value="Jiraiya"/>
    <property type="match status" value="1"/>
</dbReference>
<dbReference type="Proteomes" id="UP000031443">
    <property type="component" value="Unassembled WGS sequence"/>
</dbReference>
<keyword evidence="3" id="KW-1185">Reference proteome</keyword>
<protein>
    <recommendedName>
        <fullName evidence="4">Transmembrane protein 221</fullName>
    </recommendedName>
</protein>
<keyword evidence="1" id="KW-1133">Transmembrane helix</keyword>
<keyword evidence="1" id="KW-0812">Transmembrane</keyword>
<name>M7AMZ8_CHEMY</name>
<dbReference type="STRING" id="8469.M7AMZ8"/>
<dbReference type="PANTHER" id="PTHR36132">
    <property type="entry name" value="TRANSMEMBRANE PROTEIN 221"/>
    <property type="match status" value="1"/>
</dbReference>
<evidence type="ECO:0000313" key="3">
    <source>
        <dbReference type="Proteomes" id="UP000031443"/>
    </source>
</evidence>
<accession>M7AMZ8</accession>
<evidence type="ECO:0008006" key="4">
    <source>
        <dbReference type="Google" id="ProtNLM"/>
    </source>
</evidence>
<dbReference type="eggNOG" id="ENOG502RTGK">
    <property type="taxonomic scope" value="Eukaryota"/>
</dbReference>
<proteinExistence type="predicted"/>
<feature type="transmembrane region" description="Helical" evidence="1">
    <location>
        <begin position="20"/>
        <end position="42"/>
    </location>
</feature>
<reference evidence="3" key="1">
    <citation type="journal article" date="2013" name="Nat. Genet.">
        <title>The draft genomes of soft-shell turtle and green sea turtle yield insights into the development and evolution of the turtle-specific body plan.</title>
        <authorList>
            <person name="Wang Z."/>
            <person name="Pascual-Anaya J."/>
            <person name="Zadissa A."/>
            <person name="Li W."/>
            <person name="Niimura Y."/>
            <person name="Huang Z."/>
            <person name="Li C."/>
            <person name="White S."/>
            <person name="Xiong Z."/>
            <person name="Fang D."/>
            <person name="Wang B."/>
            <person name="Ming Y."/>
            <person name="Chen Y."/>
            <person name="Zheng Y."/>
            <person name="Kuraku S."/>
            <person name="Pignatelli M."/>
            <person name="Herrero J."/>
            <person name="Beal K."/>
            <person name="Nozawa M."/>
            <person name="Li Q."/>
            <person name="Wang J."/>
            <person name="Zhang H."/>
            <person name="Yu L."/>
            <person name="Shigenobu S."/>
            <person name="Wang J."/>
            <person name="Liu J."/>
            <person name="Flicek P."/>
            <person name="Searle S."/>
            <person name="Wang J."/>
            <person name="Kuratani S."/>
            <person name="Yin Y."/>
            <person name="Aken B."/>
            <person name="Zhang G."/>
            <person name="Irie N."/>
        </authorList>
    </citation>
    <scope>NUCLEOTIDE SEQUENCE [LARGE SCALE GENOMIC DNA]</scope>
</reference>
<dbReference type="AlphaFoldDB" id="M7AMZ8"/>
<sequence length="177" mass="19446">MGSVPLSIYMLLLFEIETGITSACILSSGIIVLLITVTHALVRASQASRRSQSELCRTLYENDSARRSDTLASDLNNSKNMAAARPRPEIHREFSYPPYIEQKPDLASPARGSFTLPGSHRPLAEKDCCNLPRTHRTLSAEPGLLQVQGKPWNSVTQEMRNILSRKPGASGKDSTLV</sequence>
<organism evidence="2 3">
    <name type="scientific">Chelonia mydas</name>
    <name type="common">Green sea-turtle</name>
    <name type="synonym">Chelonia agassizi</name>
    <dbReference type="NCBI Taxonomy" id="8469"/>
    <lineage>
        <taxon>Eukaryota</taxon>
        <taxon>Metazoa</taxon>
        <taxon>Chordata</taxon>
        <taxon>Craniata</taxon>
        <taxon>Vertebrata</taxon>
        <taxon>Euteleostomi</taxon>
        <taxon>Archelosauria</taxon>
        <taxon>Testudinata</taxon>
        <taxon>Testudines</taxon>
        <taxon>Cryptodira</taxon>
        <taxon>Durocryptodira</taxon>
        <taxon>Americhelydia</taxon>
        <taxon>Chelonioidea</taxon>
        <taxon>Cheloniidae</taxon>
        <taxon>Chelonia</taxon>
    </lineage>
</organism>
<keyword evidence="1" id="KW-0472">Membrane</keyword>
<dbReference type="PANTHER" id="PTHR36132:SF1">
    <property type="entry name" value="TRANSMEMBRANE PROTEIN 221"/>
    <property type="match status" value="1"/>
</dbReference>
<dbReference type="InterPro" id="IPR053101">
    <property type="entry name" value="TM221"/>
</dbReference>